<protein>
    <submittedName>
        <fullName evidence="3">Uncharacterized protein</fullName>
    </submittedName>
</protein>
<keyword evidence="4" id="KW-1185">Reference proteome</keyword>
<feature type="region of interest" description="Disordered" evidence="1">
    <location>
        <begin position="23"/>
        <end position="66"/>
    </location>
</feature>
<evidence type="ECO:0000313" key="4">
    <source>
        <dbReference type="Proteomes" id="UP001320603"/>
    </source>
</evidence>
<evidence type="ECO:0000256" key="2">
    <source>
        <dbReference type="SAM" id="Phobius"/>
    </source>
</evidence>
<organism evidence="3 4">
    <name type="scientific">Parabacteroides absconsus</name>
    <dbReference type="NCBI Taxonomy" id="2951805"/>
    <lineage>
        <taxon>Bacteria</taxon>
        <taxon>Pseudomonadati</taxon>
        <taxon>Bacteroidota</taxon>
        <taxon>Bacteroidia</taxon>
        <taxon>Bacteroidales</taxon>
        <taxon>Tannerellaceae</taxon>
        <taxon>Parabacteroides</taxon>
    </lineage>
</organism>
<gene>
    <name evidence="3" type="ORF">NEE14_012515</name>
</gene>
<keyword evidence="2" id="KW-0472">Membrane</keyword>
<evidence type="ECO:0000313" key="3">
    <source>
        <dbReference type="EMBL" id="WWV65810.1"/>
    </source>
</evidence>
<proteinExistence type="predicted"/>
<keyword evidence="2" id="KW-0812">Transmembrane</keyword>
<name>A0ABZ2IIE1_9BACT</name>
<reference evidence="3 4" key="1">
    <citation type="submission" date="2024-02" db="EMBL/GenBank/DDBJ databases">
        <title>Whole genome sequencing of Parabacteroides sp. AD58.</title>
        <authorList>
            <person name="Chaplin A.V."/>
            <person name="Pikina A.P."/>
            <person name="Sokolova S.R."/>
            <person name="Korostin D.O."/>
            <person name="Efimov B.A."/>
        </authorList>
    </citation>
    <scope>NUCLEOTIDE SEQUENCE [LARGE SCALE GENOMIC DNA]</scope>
    <source>
        <strain evidence="3 4">AD58</strain>
    </source>
</reference>
<dbReference type="RefSeq" id="WP_251967384.1">
    <property type="nucleotide sequence ID" value="NZ_CP146284.1"/>
</dbReference>
<accession>A0ABZ2IIE1</accession>
<dbReference type="EMBL" id="CP146284">
    <property type="protein sequence ID" value="WWV65810.1"/>
    <property type="molecule type" value="Genomic_DNA"/>
</dbReference>
<sequence>MKYVEIILKIVRVILRTLFPKQKNEPEQEDVAAAQSVSDRPPGFVEERDSTGHGSPGRDPLVAATAPARRGRAVGTPWMGIAGFSLILAGGAGYLYEFFF</sequence>
<keyword evidence="2" id="KW-1133">Transmembrane helix</keyword>
<feature type="transmembrane region" description="Helical" evidence="2">
    <location>
        <begin position="78"/>
        <end position="96"/>
    </location>
</feature>
<dbReference type="Proteomes" id="UP001320603">
    <property type="component" value="Chromosome"/>
</dbReference>
<evidence type="ECO:0000256" key="1">
    <source>
        <dbReference type="SAM" id="MobiDB-lite"/>
    </source>
</evidence>